<feature type="transmembrane region" description="Helical" evidence="1">
    <location>
        <begin position="9"/>
        <end position="26"/>
    </location>
</feature>
<evidence type="ECO:0000313" key="2">
    <source>
        <dbReference type="EMBL" id="MFB6395348.1"/>
    </source>
</evidence>
<feature type="transmembrane region" description="Helical" evidence="1">
    <location>
        <begin position="32"/>
        <end position="50"/>
    </location>
</feature>
<keyword evidence="3" id="KW-1185">Reference proteome</keyword>
<organism evidence="2 3">
    <name type="scientific">Polymorphospora lycopeni</name>
    <dbReference type="NCBI Taxonomy" id="3140240"/>
    <lineage>
        <taxon>Bacteria</taxon>
        <taxon>Bacillati</taxon>
        <taxon>Actinomycetota</taxon>
        <taxon>Actinomycetes</taxon>
        <taxon>Micromonosporales</taxon>
        <taxon>Micromonosporaceae</taxon>
        <taxon>Polymorphospora</taxon>
    </lineage>
</organism>
<dbReference type="RefSeq" id="WP_357540055.1">
    <property type="nucleotide sequence ID" value="NZ_JBCGDC010000056.1"/>
</dbReference>
<name>A0ABV5CTK9_9ACTN</name>
<keyword evidence="1" id="KW-0472">Membrane</keyword>
<sequence length="58" mass="6052">MDNRRFRTIASFGAGIAVLVFGIGGSEEGRPSGAIFVLAAIAAFIVWSVTKPPASDKK</sequence>
<reference evidence="2 3" key="1">
    <citation type="submission" date="2024-04" db="EMBL/GenBank/DDBJ databases">
        <title>Polymorphospora sp. isolated from Baiyangdian Lake in Xiong'an New Area.</title>
        <authorList>
            <person name="Zhang X."/>
            <person name="Liu J."/>
        </authorList>
    </citation>
    <scope>NUCLEOTIDE SEQUENCE [LARGE SCALE GENOMIC DNA]</scope>
    <source>
        <strain evidence="2 3">2-325</strain>
    </source>
</reference>
<dbReference type="EMBL" id="JBCGDC010000056">
    <property type="protein sequence ID" value="MFB6395348.1"/>
    <property type="molecule type" value="Genomic_DNA"/>
</dbReference>
<evidence type="ECO:0000256" key="1">
    <source>
        <dbReference type="SAM" id="Phobius"/>
    </source>
</evidence>
<gene>
    <name evidence="2" type="ORF">AAFH96_19865</name>
</gene>
<comment type="caution">
    <text evidence="2">The sequence shown here is derived from an EMBL/GenBank/DDBJ whole genome shotgun (WGS) entry which is preliminary data.</text>
</comment>
<accession>A0ABV5CTK9</accession>
<protein>
    <submittedName>
        <fullName evidence="2">Uncharacterized protein</fullName>
    </submittedName>
</protein>
<evidence type="ECO:0000313" key="3">
    <source>
        <dbReference type="Proteomes" id="UP001582793"/>
    </source>
</evidence>
<keyword evidence="1" id="KW-1133">Transmembrane helix</keyword>
<keyword evidence="1" id="KW-0812">Transmembrane</keyword>
<dbReference type="Proteomes" id="UP001582793">
    <property type="component" value="Unassembled WGS sequence"/>
</dbReference>
<proteinExistence type="predicted"/>